<proteinExistence type="predicted"/>
<dbReference type="GO" id="GO:0005886">
    <property type="term" value="C:plasma membrane"/>
    <property type="evidence" value="ECO:0007669"/>
    <property type="project" value="TreeGrafter"/>
</dbReference>
<dbReference type="OrthoDB" id="4033880at2759"/>
<dbReference type="Proteomes" id="UP000759131">
    <property type="component" value="Unassembled WGS sequence"/>
</dbReference>
<name>A0A7R9PW87_9ACAR</name>
<feature type="compositionally biased region" description="Polar residues" evidence="1">
    <location>
        <begin position="497"/>
        <end position="511"/>
    </location>
</feature>
<evidence type="ECO:0000313" key="4">
    <source>
        <dbReference type="Proteomes" id="UP000759131"/>
    </source>
</evidence>
<evidence type="ECO:0000313" key="3">
    <source>
        <dbReference type="EMBL" id="CAD7622205.1"/>
    </source>
</evidence>
<dbReference type="GO" id="GO:0030125">
    <property type="term" value="C:clathrin vesicle coat"/>
    <property type="evidence" value="ECO:0007669"/>
    <property type="project" value="TreeGrafter"/>
</dbReference>
<reference evidence="3" key="1">
    <citation type="submission" date="2020-11" db="EMBL/GenBank/DDBJ databases">
        <authorList>
            <person name="Tran Van P."/>
        </authorList>
    </citation>
    <scope>NUCLEOTIDE SEQUENCE</scope>
</reference>
<dbReference type="GO" id="GO:0006897">
    <property type="term" value="P:endocytosis"/>
    <property type="evidence" value="ECO:0007669"/>
    <property type="project" value="TreeGrafter"/>
</dbReference>
<feature type="region of interest" description="Disordered" evidence="1">
    <location>
        <begin position="606"/>
        <end position="634"/>
    </location>
</feature>
<feature type="region of interest" description="Disordered" evidence="1">
    <location>
        <begin position="168"/>
        <end position="215"/>
    </location>
</feature>
<feature type="compositionally biased region" description="Polar residues" evidence="1">
    <location>
        <begin position="606"/>
        <end position="622"/>
    </location>
</feature>
<dbReference type="AlphaFoldDB" id="A0A7R9PW87"/>
<dbReference type="PANTHER" id="PTHR12276">
    <property type="entry name" value="EPSIN/ENT-RELATED"/>
    <property type="match status" value="1"/>
</dbReference>
<dbReference type="EMBL" id="OC855548">
    <property type="protein sequence ID" value="CAD7622205.1"/>
    <property type="molecule type" value="Genomic_DNA"/>
</dbReference>
<dbReference type="EMBL" id="CAJPIZ010000973">
    <property type="protein sequence ID" value="CAG2102635.1"/>
    <property type="molecule type" value="Genomic_DNA"/>
</dbReference>
<dbReference type="PROSITE" id="PS50942">
    <property type="entry name" value="ENTH"/>
    <property type="match status" value="1"/>
</dbReference>
<feature type="compositionally biased region" description="Basic and acidic residues" evidence="1">
    <location>
        <begin position="178"/>
        <end position="201"/>
    </location>
</feature>
<dbReference type="Pfam" id="PF01417">
    <property type="entry name" value="ENTH"/>
    <property type="match status" value="1"/>
</dbReference>
<protein>
    <recommendedName>
        <fullName evidence="2">ENTH domain-containing protein</fullName>
    </recommendedName>
</protein>
<sequence>MWKVRELYDKATNIVMNYTEVEAKVREATNDDSWGPTGQQMNDIASHTFTYEHFPEVMGMLWKRMLQDNRSNWRRTYKSLLLLSYLVKNGSERVVTSAREHIYDLRGMENYSYMDEMGKDQGINVRHRVKALIDFIQDDDKLREERKKAKKTKDKFIGVASDQMGLQNKYNDGWYDPPSRKQDFDEENYGRSERKPKKFEDNVSENSFEDKPESFDSESLGESVILFVIPFSVHSPLFLLIVLPIVRIVRIFALMSPMGWRRFRCPRVQMGLQNKYNDGWYDPPSRKQLKLLLLIPASLAFGFFKLLLHSLFDASAVSPKRTVKKDTVKKIDMGAAVNFGKNDTNSTHKHTSGLVETEPSVGNSNNVNQNQKSSELLLEEIFNTTADVFTSSVNNNNNLNLTKNLMNSNNNINNNSLEDFADFTAFQSTSVANNSSVDEFADFTTALGPTAAQTSQNLLSDNSFPMQSTNPFGGTASTLSSMPLSPLMSSNPMSGVLTPTPTNAPMNASANSTDMFSSFDDKDVSASTNVSQNNTWSDLSKNVNINVDNLMGSKYEKQNAPSMNQLARQVNNLSVGPSAQPPMSPTNHFGFGLTPTPMQRPSDINSIRTPQMQNSAPNQWPNDNRHGFGGLGGL</sequence>
<dbReference type="Gene3D" id="1.25.40.90">
    <property type="match status" value="1"/>
</dbReference>
<dbReference type="GO" id="GO:0030276">
    <property type="term" value="F:clathrin binding"/>
    <property type="evidence" value="ECO:0007669"/>
    <property type="project" value="TreeGrafter"/>
</dbReference>
<feature type="compositionally biased region" description="Low complexity" evidence="1">
    <location>
        <begin position="477"/>
        <end position="494"/>
    </location>
</feature>
<dbReference type="SUPFAM" id="SSF48464">
    <property type="entry name" value="ENTH/VHS domain"/>
    <property type="match status" value="1"/>
</dbReference>
<feature type="region of interest" description="Disordered" evidence="1">
    <location>
        <begin position="342"/>
        <end position="367"/>
    </location>
</feature>
<evidence type="ECO:0000256" key="1">
    <source>
        <dbReference type="SAM" id="MobiDB-lite"/>
    </source>
</evidence>
<dbReference type="InterPro" id="IPR008942">
    <property type="entry name" value="ENTH_VHS"/>
</dbReference>
<dbReference type="PANTHER" id="PTHR12276:SF45">
    <property type="entry name" value="CLATHRIN INTERACTOR 1"/>
    <property type="match status" value="1"/>
</dbReference>
<evidence type="ECO:0000259" key="2">
    <source>
        <dbReference type="PROSITE" id="PS50942"/>
    </source>
</evidence>
<keyword evidence="4" id="KW-1185">Reference proteome</keyword>
<dbReference type="CDD" id="cd16989">
    <property type="entry name" value="ENTH_EpsinR"/>
    <property type="match status" value="1"/>
</dbReference>
<dbReference type="InterPro" id="IPR013809">
    <property type="entry name" value="ENTH"/>
</dbReference>
<dbReference type="GO" id="GO:0005768">
    <property type="term" value="C:endosome"/>
    <property type="evidence" value="ECO:0007669"/>
    <property type="project" value="TreeGrafter"/>
</dbReference>
<feature type="region of interest" description="Disordered" evidence="1">
    <location>
        <begin position="468"/>
        <end position="511"/>
    </location>
</feature>
<gene>
    <name evidence="3" type="ORF">OSB1V03_LOCUS2671</name>
</gene>
<dbReference type="SMART" id="SM00273">
    <property type="entry name" value="ENTH"/>
    <property type="match status" value="1"/>
</dbReference>
<accession>A0A7R9PW87</accession>
<organism evidence="3">
    <name type="scientific">Medioppia subpectinata</name>
    <dbReference type="NCBI Taxonomy" id="1979941"/>
    <lineage>
        <taxon>Eukaryota</taxon>
        <taxon>Metazoa</taxon>
        <taxon>Ecdysozoa</taxon>
        <taxon>Arthropoda</taxon>
        <taxon>Chelicerata</taxon>
        <taxon>Arachnida</taxon>
        <taxon>Acari</taxon>
        <taxon>Acariformes</taxon>
        <taxon>Sarcoptiformes</taxon>
        <taxon>Oribatida</taxon>
        <taxon>Brachypylina</taxon>
        <taxon>Oppioidea</taxon>
        <taxon>Oppiidae</taxon>
        <taxon>Medioppia</taxon>
    </lineage>
</organism>
<dbReference type="FunFam" id="1.25.40.90:FF:000006">
    <property type="entry name" value="Clathrin interactor 1"/>
    <property type="match status" value="1"/>
</dbReference>
<dbReference type="GO" id="GO:0005543">
    <property type="term" value="F:phospholipid binding"/>
    <property type="evidence" value="ECO:0007669"/>
    <property type="project" value="TreeGrafter"/>
</dbReference>
<feature type="domain" description="ENTH" evidence="2">
    <location>
        <begin position="13"/>
        <end position="146"/>
    </location>
</feature>